<sequence length="371" mass="42538">MKQLTWPTLLVFGASVFLHASLSIQVAAYQVSVPKKEVEQFIQTNFLAISRFQKSMRQILPLWDENRVGGNDIPLTLDLLSGKLKEKLKALIQIEEEERWNGKATLASYGFATVPIPKDETKLGYGDSTIDRVLYNPEQVIQEAQYARQIFWSFLIWVDAEVGMMHWFRSSVEKEYKEIAPKLFKGKFTKDGKFFIFDSHRRVKTRDQFTRYINVFNLILERIGELQARTFRMGPKLDIAAEVKFLYEGLIKVIMGWRDVVKDVRYAYNAIPPLDRDSEDADVEESLAEEPGISEVPLGVQSRKGAMSPGLIVDILNEKTVQEGDEARSSPLELLEDYPQKQRPDLYLAACLSQDTKDPVLGRKKSRCDVF</sequence>
<keyword evidence="3" id="KW-1185">Reference proteome</keyword>
<organism evidence="2 3">
    <name type="scientific">Orbilia ellipsospora</name>
    <dbReference type="NCBI Taxonomy" id="2528407"/>
    <lineage>
        <taxon>Eukaryota</taxon>
        <taxon>Fungi</taxon>
        <taxon>Dikarya</taxon>
        <taxon>Ascomycota</taxon>
        <taxon>Pezizomycotina</taxon>
        <taxon>Orbiliomycetes</taxon>
        <taxon>Orbiliales</taxon>
        <taxon>Orbiliaceae</taxon>
        <taxon>Orbilia</taxon>
    </lineage>
</organism>
<feature type="chain" id="PRO_5043709940" evidence="1">
    <location>
        <begin position="24"/>
        <end position="371"/>
    </location>
</feature>
<accession>A0AAV9XNR5</accession>
<name>A0AAV9XNR5_9PEZI</name>
<feature type="signal peptide" evidence="1">
    <location>
        <begin position="1"/>
        <end position="23"/>
    </location>
</feature>
<dbReference type="EMBL" id="JAVHJO010000001">
    <property type="protein sequence ID" value="KAK6543728.1"/>
    <property type="molecule type" value="Genomic_DNA"/>
</dbReference>
<evidence type="ECO:0000256" key="1">
    <source>
        <dbReference type="SAM" id="SignalP"/>
    </source>
</evidence>
<proteinExistence type="predicted"/>
<reference evidence="2 3" key="1">
    <citation type="submission" date="2019-10" db="EMBL/GenBank/DDBJ databases">
        <authorList>
            <person name="Palmer J.M."/>
        </authorList>
    </citation>
    <scope>NUCLEOTIDE SEQUENCE [LARGE SCALE GENOMIC DNA]</scope>
    <source>
        <strain evidence="2 3">TWF694</strain>
    </source>
</reference>
<comment type="caution">
    <text evidence="2">The sequence shown here is derived from an EMBL/GenBank/DDBJ whole genome shotgun (WGS) entry which is preliminary data.</text>
</comment>
<gene>
    <name evidence="2" type="ORF">TWF694_000462</name>
</gene>
<evidence type="ECO:0000313" key="3">
    <source>
        <dbReference type="Proteomes" id="UP001365542"/>
    </source>
</evidence>
<evidence type="ECO:0000313" key="2">
    <source>
        <dbReference type="EMBL" id="KAK6543728.1"/>
    </source>
</evidence>
<dbReference type="AlphaFoldDB" id="A0AAV9XNR5"/>
<keyword evidence="1" id="KW-0732">Signal</keyword>
<protein>
    <submittedName>
        <fullName evidence="2">Uncharacterized protein</fullName>
    </submittedName>
</protein>
<dbReference type="Proteomes" id="UP001365542">
    <property type="component" value="Unassembled WGS sequence"/>
</dbReference>